<keyword evidence="1" id="KW-0732">Signal</keyword>
<evidence type="ECO:0000259" key="2">
    <source>
        <dbReference type="Pfam" id="PF22021"/>
    </source>
</evidence>
<evidence type="ECO:0000313" key="4">
    <source>
        <dbReference type="Proteomes" id="UP001216189"/>
    </source>
</evidence>
<dbReference type="Pfam" id="PF22021">
    <property type="entry name" value="RbmA-like_FnIII"/>
    <property type="match status" value="2"/>
</dbReference>
<keyword evidence="4" id="KW-1185">Reference proteome</keyword>
<comment type="caution">
    <text evidence="3">The sequence shown here is derived from an EMBL/GenBank/DDBJ whole genome shotgun (WGS) entry which is preliminary data.</text>
</comment>
<protein>
    <recommendedName>
        <fullName evidence="2">RbmA-like FnIII domain-containing protein</fullName>
    </recommendedName>
</protein>
<dbReference type="RefSeq" id="WP_274721203.1">
    <property type="nucleotide sequence ID" value="NZ_JARBFT010000001.1"/>
</dbReference>
<dbReference type="EMBL" id="JARBFT010000001">
    <property type="protein sequence ID" value="MDE1513406.1"/>
    <property type="molecule type" value="Genomic_DNA"/>
</dbReference>
<dbReference type="Gene3D" id="2.60.40.3880">
    <property type="match status" value="2"/>
</dbReference>
<organism evidence="3 4">
    <name type="scientific">Vibrio chanodichtyis</name>
    <dbReference type="NCBI Taxonomy" id="3027932"/>
    <lineage>
        <taxon>Bacteria</taxon>
        <taxon>Pseudomonadati</taxon>
        <taxon>Pseudomonadota</taxon>
        <taxon>Gammaproteobacteria</taxon>
        <taxon>Vibrionales</taxon>
        <taxon>Vibrionaceae</taxon>
        <taxon>Vibrio</taxon>
    </lineage>
</organism>
<dbReference type="InterPro" id="IPR054171">
    <property type="entry name" value="RbmA-like_FnIII"/>
</dbReference>
<gene>
    <name evidence="3" type="ORF">PUN32_00075</name>
</gene>
<proteinExistence type="predicted"/>
<evidence type="ECO:0000256" key="1">
    <source>
        <dbReference type="SAM" id="SignalP"/>
    </source>
</evidence>
<dbReference type="Proteomes" id="UP001216189">
    <property type="component" value="Unassembled WGS sequence"/>
</dbReference>
<feature type="signal peptide" evidence="1">
    <location>
        <begin position="1"/>
        <end position="22"/>
    </location>
</feature>
<evidence type="ECO:0000313" key="3">
    <source>
        <dbReference type="EMBL" id="MDE1513406.1"/>
    </source>
</evidence>
<reference evidence="3 4" key="1">
    <citation type="submission" date="2023-02" db="EMBL/GenBank/DDBJ databases">
        <title>Vibrio intestini sp. nov., a close relative of Vibrio cholerae isolated from the intestine of Healthy Culter dabryi.</title>
        <authorList>
            <person name="Wu N."/>
        </authorList>
    </citation>
    <scope>NUCLEOTIDE SEQUENCE [LARGE SCALE GENOMIC DNA]</scope>
    <source>
        <strain evidence="3 4">DSL-7</strain>
    </source>
</reference>
<feature type="domain" description="RbmA-like FnIII" evidence="2">
    <location>
        <begin position="31"/>
        <end position="141"/>
    </location>
</feature>
<name>A0ABT5UWC2_9VIBR</name>
<feature type="domain" description="RbmA-like FnIII" evidence="2">
    <location>
        <begin position="160"/>
        <end position="259"/>
    </location>
</feature>
<sequence>MKIRRTYLAACFALLFSSASFADETCSITPEVTLNQNQLPSEGGYISTKLSIANENCGSVKFKYWLSVTGPDGLYFPAKAVVGADTSPIESEQGLREGNNLNVTRGIWVPEYMRDGKYTVSLQVVTQDGDIFNSDEDFAKGVDFNSLPTIDGVTLEVTNQLDIKNVASTGGYVPFSINVENGRDTQAKVEFWMSAIGPHGLVIPVHAREKWTIASGADYSKVRGFWFEEGYPAGYYVIKTEMVDLESGAKTESLLLVIKD</sequence>
<feature type="chain" id="PRO_5047334273" description="RbmA-like FnIII domain-containing protein" evidence="1">
    <location>
        <begin position="23"/>
        <end position="260"/>
    </location>
</feature>
<accession>A0ABT5UWC2</accession>